<evidence type="ECO:0000313" key="3">
    <source>
        <dbReference type="Proteomes" id="UP000275408"/>
    </source>
</evidence>
<sequence>MATGSGPVKVPCENEDLPDEENATDFDEDTLRARDNLEATLRAGDGER</sequence>
<comment type="caution">
    <text evidence="2">The sequence shown here is derived from an EMBL/GenBank/DDBJ whole genome shotgun (WGS) entry which is preliminary data.</text>
</comment>
<dbReference type="AlphaFoldDB" id="A0A3M6V3F2"/>
<proteinExistence type="predicted"/>
<keyword evidence="3" id="KW-1185">Reference proteome</keyword>
<feature type="region of interest" description="Disordered" evidence="1">
    <location>
        <begin position="1"/>
        <end position="32"/>
    </location>
</feature>
<name>A0A3M6V3F2_POCDA</name>
<feature type="non-terminal residue" evidence="2">
    <location>
        <position position="48"/>
    </location>
</feature>
<protein>
    <submittedName>
        <fullName evidence="2">Uncharacterized protein</fullName>
    </submittedName>
</protein>
<dbReference type="Proteomes" id="UP000275408">
    <property type="component" value="Unassembled WGS sequence"/>
</dbReference>
<organism evidence="2 3">
    <name type="scientific">Pocillopora damicornis</name>
    <name type="common">Cauliflower coral</name>
    <name type="synonym">Millepora damicornis</name>
    <dbReference type="NCBI Taxonomy" id="46731"/>
    <lineage>
        <taxon>Eukaryota</taxon>
        <taxon>Metazoa</taxon>
        <taxon>Cnidaria</taxon>
        <taxon>Anthozoa</taxon>
        <taxon>Hexacorallia</taxon>
        <taxon>Scleractinia</taxon>
        <taxon>Astrocoeniina</taxon>
        <taxon>Pocilloporidae</taxon>
        <taxon>Pocillopora</taxon>
    </lineage>
</organism>
<feature type="compositionally biased region" description="Acidic residues" evidence="1">
    <location>
        <begin position="13"/>
        <end position="28"/>
    </location>
</feature>
<evidence type="ECO:0000313" key="2">
    <source>
        <dbReference type="EMBL" id="RMX60466.1"/>
    </source>
</evidence>
<evidence type="ECO:0000256" key="1">
    <source>
        <dbReference type="SAM" id="MobiDB-lite"/>
    </source>
</evidence>
<accession>A0A3M6V3F2</accession>
<dbReference type="EMBL" id="RCHS01000146">
    <property type="protein sequence ID" value="RMX60466.1"/>
    <property type="molecule type" value="Genomic_DNA"/>
</dbReference>
<reference evidence="2 3" key="1">
    <citation type="journal article" date="2018" name="Sci. Rep.">
        <title>Comparative analysis of the Pocillopora damicornis genome highlights role of immune system in coral evolution.</title>
        <authorList>
            <person name="Cunning R."/>
            <person name="Bay R.A."/>
            <person name="Gillette P."/>
            <person name="Baker A.C."/>
            <person name="Traylor-Knowles N."/>
        </authorList>
    </citation>
    <scope>NUCLEOTIDE SEQUENCE [LARGE SCALE GENOMIC DNA]</scope>
    <source>
        <strain evidence="2">RSMAS</strain>
        <tissue evidence="2">Whole animal</tissue>
    </source>
</reference>
<gene>
    <name evidence="2" type="ORF">pdam_00024310</name>
</gene>